<dbReference type="AlphaFoldDB" id="A0A0C9UYC5"/>
<keyword evidence="3" id="KW-1185">Reference proteome</keyword>
<gene>
    <name evidence="2" type="ORF">M422DRAFT_268381</name>
</gene>
<evidence type="ECO:0000313" key="3">
    <source>
        <dbReference type="Proteomes" id="UP000054279"/>
    </source>
</evidence>
<dbReference type="Proteomes" id="UP000054279">
    <property type="component" value="Unassembled WGS sequence"/>
</dbReference>
<dbReference type="HOGENOM" id="CLU_089410_0_0_1"/>
<dbReference type="EMBL" id="KN837268">
    <property type="protein sequence ID" value="KIJ30130.1"/>
    <property type="molecule type" value="Genomic_DNA"/>
</dbReference>
<feature type="region of interest" description="Disordered" evidence="1">
    <location>
        <begin position="1"/>
        <end position="35"/>
    </location>
</feature>
<name>A0A0C9UYC5_SPHS4</name>
<protein>
    <submittedName>
        <fullName evidence="2">Unplaced genomic scaffold SPHSTscaffold_193, whole genome shotgun sequence</fullName>
    </submittedName>
</protein>
<accession>A0A0C9UYC5</accession>
<evidence type="ECO:0000256" key="1">
    <source>
        <dbReference type="SAM" id="MobiDB-lite"/>
    </source>
</evidence>
<feature type="compositionally biased region" description="Basic residues" evidence="1">
    <location>
        <begin position="1"/>
        <end position="14"/>
    </location>
</feature>
<sequence>MGRHKRGPKSKHKTQKEQKAARKQTQKAWYERNAKQHIYNVSQRRTQRQSVTRRYTRWQLKQTSTEGEKMEDTIDTDPVEAVCHELQDLNILYGDTFGFSHPRSMGENWLAQVNADIHPEEGEILLKRAQHLHDVAEAMAVRVGPLMRAVLNNAIEYLEEAEEIEHSVVQAMYIFREAVLFLNISPQSYAKAADDGILFWQGSGEQT</sequence>
<proteinExistence type="predicted"/>
<evidence type="ECO:0000313" key="2">
    <source>
        <dbReference type="EMBL" id="KIJ30130.1"/>
    </source>
</evidence>
<reference evidence="2 3" key="1">
    <citation type="submission" date="2014-06" db="EMBL/GenBank/DDBJ databases">
        <title>Evolutionary Origins and Diversification of the Mycorrhizal Mutualists.</title>
        <authorList>
            <consortium name="DOE Joint Genome Institute"/>
            <consortium name="Mycorrhizal Genomics Consortium"/>
            <person name="Kohler A."/>
            <person name="Kuo A."/>
            <person name="Nagy L.G."/>
            <person name="Floudas D."/>
            <person name="Copeland A."/>
            <person name="Barry K.W."/>
            <person name="Cichocki N."/>
            <person name="Veneault-Fourrey C."/>
            <person name="LaButti K."/>
            <person name="Lindquist E.A."/>
            <person name="Lipzen A."/>
            <person name="Lundell T."/>
            <person name="Morin E."/>
            <person name="Murat C."/>
            <person name="Riley R."/>
            <person name="Ohm R."/>
            <person name="Sun H."/>
            <person name="Tunlid A."/>
            <person name="Henrissat B."/>
            <person name="Grigoriev I.V."/>
            <person name="Hibbett D.S."/>
            <person name="Martin F."/>
        </authorList>
    </citation>
    <scope>NUCLEOTIDE SEQUENCE [LARGE SCALE GENOMIC DNA]</scope>
    <source>
        <strain evidence="2 3">SS14</strain>
    </source>
</reference>
<organism evidence="2 3">
    <name type="scientific">Sphaerobolus stellatus (strain SS14)</name>
    <dbReference type="NCBI Taxonomy" id="990650"/>
    <lineage>
        <taxon>Eukaryota</taxon>
        <taxon>Fungi</taxon>
        <taxon>Dikarya</taxon>
        <taxon>Basidiomycota</taxon>
        <taxon>Agaricomycotina</taxon>
        <taxon>Agaricomycetes</taxon>
        <taxon>Phallomycetidae</taxon>
        <taxon>Geastrales</taxon>
        <taxon>Sphaerobolaceae</taxon>
        <taxon>Sphaerobolus</taxon>
    </lineage>
</organism>